<keyword evidence="2" id="KW-1133">Transmembrane helix</keyword>
<keyword evidence="2" id="KW-0812">Transmembrane</keyword>
<organism evidence="3 4">
    <name type="scientific">Eragrostis curvula</name>
    <name type="common">weeping love grass</name>
    <dbReference type="NCBI Taxonomy" id="38414"/>
    <lineage>
        <taxon>Eukaryota</taxon>
        <taxon>Viridiplantae</taxon>
        <taxon>Streptophyta</taxon>
        <taxon>Embryophyta</taxon>
        <taxon>Tracheophyta</taxon>
        <taxon>Spermatophyta</taxon>
        <taxon>Magnoliopsida</taxon>
        <taxon>Liliopsida</taxon>
        <taxon>Poales</taxon>
        <taxon>Poaceae</taxon>
        <taxon>PACMAD clade</taxon>
        <taxon>Chloridoideae</taxon>
        <taxon>Eragrostideae</taxon>
        <taxon>Eragrostidinae</taxon>
        <taxon>Eragrostis</taxon>
    </lineage>
</organism>
<dbReference type="EMBL" id="RWGY01000011">
    <property type="protein sequence ID" value="TVU32851.1"/>
    <property type="molecule type" value="Genomic_DNA"/>
</dbReference>
<feature type="coiled-coil region" evidence="1">
    <location>
        <begin position="64"/>
        <end position="108"/>
    </location>
</feature>
<comment type="caution">
    <text evidence="3">The sequence shown here is derived from an EMBL/GenBank/DDBJ whole genome shotgun (WGS) entry which is preliminary data.</text>
</comment>
<evidence type="ECO:0000313" key="4">
    <source>
        <dbReference type="Proteomes" id="UP000324897"/>
    </source>
</evidence>
<accession>A0A5J9VBI9</accession>
<keyword evidence="4" id="KW-1185">Reference proteome</keyword>
<evidence type="ECO:0000313" key="3">
    <source>
        <dbReference type="EMBL" id="TVU32851.1"/>
    </source>
</evidence>
<gene>
    <name evidence="3" type="ORF">EJB05_24610</name>
</gene>
<feature type="non-terminal residue" evidence="3">
    <location>
        <position position="1"/>
    </location>
</feature>
<dbReference type="Gramene" id="TVU32851">
    <property type="protein sequence ID" value="TVU32851"/>
    <property type="gene ID" value="EJB05_24610"/>
</dbReference>
<proteinExistence type="predicted"/>
<reference evidence="3 4" key="1">
    <citation type="journal article" date="2019" name="Sci. Rep.">
        <title>A high-quality genome of Eragrostis curvula grass provides insights into Poaceae evolution and supports new strategies to enhance forage quality.</title>
        <authorList>
            <person name="Carballo J."/>
            <person name="Santos B.A.C.M."/>
            <person name="Zappacosta D."/>
            <person name="Garbus I."/>
            <person name="Selva J.P."/>
            <person name="Gallo C.A."/>
            <person name="Diaz A."/>
            <person name="Albertini E."/>
            <person name="Caccamo M."/>
            <person name="Echenique V."/>
        </authorList>
    </citation>
    <scope>NUCLEOTIDE SEQUENCE [LARGE SCALE GENOMIC DNA]</scope>
    <source>
        <strain evidence="4">cv. Victoria</strain>
        <tissue evidence="3">Leaf</tissue>
    </source>
</reference>
<sequence>MATRTDVRALQTRVNGVRSSSDQVSAGTKLAVISGWMIIRTAYRALFKLCFCGVVYYIFARPVVKEIEDLRKAASEEMPQIREECRVIRGLLEERRDSEKALMEAKTKTSDGQIS</sequence>
<feature type="transmembrane region" description="Helical" evidence="2">
    <location>
        <begin position="45"/>
        <end position="64"/>
    </location>
</feature>
<name>A0A5J9VBI9_9POAL</name>
<evidence type="ECO:0000256" key="1">
    <source>
        <dbReference type="SAM" id="Coils"/>
    </source>
</evidence>
<evidence type="ECO:0000256" key="2">
    <source>
        <dbReference type="SAM" id="Phobius"/>
    </source>
</evidence>
<keyword evidence="1" id="KW-0175">Coiled coil</keyword>
<dbReference type="AlphaFoldDB" id="A0A5J9VBI9"/>
<protein>
    <submittedName>
        <fullName evidence="3">Uncharacterized protein</fullName>
    </submittedName>
</protein>
<keyword evidence="2" id="KW-0472">Membrane</keyword>
<dbReference type="Proteomes" id="UP000324897">
    <property type="component" value="Chromosome 1"/>
</dbReference>